<dbReference type="GO" id="GO:0030170">
    <property type="term" value="F:pyridoxal phosphate binding"/>
    <property type="evidence" value="ECO:0007669"/>
    <property type="project" value="InterPro"/>
</dbReference>
<dbReference type="InterPro" id="IPR015421">
    <property type="entry name" value="PyrdxlP-dep_Trfase_major"/>
</dbReference>
<dbReference type="FunFam" id="4.10.280.50:FF:000001">
    <property type="entry name" value="Glutamate decarboxylase"/>
    <property type="match status" value="1"/>
</dbReference>
<dbReference type="Gene3D" id="4.10.280.50">
    <property type="match status" value="1"/>
</dbReference>
<dbReference type="Gene3D" id="3.90.1150.160">
    <property type="match status" value="1"/>
</dbReference>
<dbReference type="PROSITE" id="PS00392">
    <property type="entry name" value="DDC_GAD_HDC_YDC"/>
    <property type="match status" value="1"/>
</dbReference>
<sequence>MPNRLSIFRFAGVALFKGHDWPNQYKTMKSTNLSDDHAQSCHCSGGADDCKEPACDATKHDCGCGDPACDCGSDCDCKEQESGCGCGCHSAVPASASIFGSPEAASVLPTSEMPKYAMRAEDAYQLIHDELLLDGNARQNLATFCQTWDEKQVRMLMDLSINKNMIDKDEYPQTAAIEMRCVNILADLWNSSKDEKPIGCSTIGSSEACMLGGLAALWRWRAKRKAAGKPCDKPNLVCGPVQICWHKFCRYWDVEMREVPMEQGKFKMNVDTMLKYVDENTICVVPTFGVTYTGQYEFPGPIADALDKLAASGGPDVDIHVDAASGGFLSPFMAPEIPFDFRLPRVKSISASGHKYGLAPLGAGWVVWRDESQLPKDLTFAVNYLGGSIPTFAINFSRPAGQIICQYYDFIRLGREGYTAIQKASYSVAGYLKEQIAQMGPYEFIAEGNPEKDIPAVCFYIKPGNDHLGYNLFELSDRLRERGWQVPAFTLPPDCQETVVMRVMVRQGFTKDMADLLVEDMKRGIAFLCAHAPASHLSEADAMSFKHT</sequence>
<comment type="similarity">
    <text evidence="2 9">Belongs to the group II decarboxylase family.</text>
</comment>
<comment type="cofactor">
    <cofactor evidence="1 8 9">
        <name>pyridoxal 5'-phosphate</name>
        <dbReference type="ChEBI" id="CHEBI:597326"/>
    </cofactor>
</comment>
<evidence type="ECO:0000256" key="8">
    <source>
        <dbReference type="PIRSR" id="PIRSR602129-50"/>
    </source>
</evidence>
<dbReference type="SUPFAM" id="SSF53383">
    <property type="entry name" value="PLP-dependent transferases"/>
    <property type="match status" value="1"/>
</dbReference>
<protein>
    <recommendedName>
        <fullName evidence="3 10">Glutamate decarboxylase</fullName>
        <ecNumber evidence="3 10">4.1.1.15</ecNumber>
    </recommendedName>
</protein>
<accession>A0A1H6M305</accession>
<evidence type="ECO:0000256" key="1">
    <source>
        <dbReference type="ARBA" id="ARBA00001933"/>
    </source>
</evidence>
<reference evidence="12" key="1">
    <citation type="submission" date="2016-09" db="EMBL/GenBank/DDBJ databases">
        <authorList>
            <person name="Koehorst J."/>
        </authorList>
    </citation>
    <scope>NUCLEOTIDE SEQUENCE [LARGE SCALE GENOMIC DNA]</scope>
</reference>
<dbReference type="EC" id="4.1.1.15" evidence="3 10"/>
<dbReference type="AlphaFoldDB" id="A0A1H6M305"/>
<dbReference type="PANTHER" id="PTHR43321">
    <property type="entry name" value="GLUTAMATE DECARBOXYLASE"/>
    <property type="match status" value="1"/>
</dbReference>
<dbReference type="InterPro" id="IPR002129">
    <property type="entry name" value="PyrdxlP-dep_de-COase"/>
</dbReference>
<gene>
    <name evidence="11" type="ORF">PYTT_2046</name>
</gene>
<dbReference type="EMBL" id="LT629973">
    <property type="protein sequence ID" value="SEH95542.1"/>
    <property type="molecule type" value="Genomic_DNA"/>
</dbReference>
<keyword evidence="10" id="KW-0210">Decarboxylase</keyword>
<evidence type="ECO:0000256" key="4">
    <source>
        <dbReference type="ARBA" id="ARBA00022898"/>
    </source>
</evidence>
<dbReference type="GO" id="GO:0004351">
    <property type="term" value="F:glutamate decarboxylase activity"/>
    <property type="evidence" value="ECO:0007669"/>
    <property type="project" value="UniProtKB-EC"/>
</dbReference>
<dbReference type="KEGG" id="agl:PYTT_2046"/>
<dbReference type="GO" id="GO:0005829">
    <property type="term" value="C:cytosol"/>
    <property type="evidence" value="ECO:0007669"/>
    <property type="project" value="TreeGrafter"/>
</dbReference>
<dbReference type="Proteomes" id="UP000176204">
    <property type="component" value="Chromosome I"/>
</dbReference>
<dbReference type="GO" id="GO:0006538">
    <property type="term" value="P:L-glutamate catabolic process"/>
    <property type="evidence" value="ECO:0007669"/>
    <property type="project" value="TreeGrafter"/>
</dbReference>
<dbReference type="Gene3D" id="3.40.640.10">
    <property type="entry name" value="Type I PLP-dependent aspartate aminotransferase-like (Major domain)"/>
    <property type="match status" value="1"/>
</dbReference>
<organism evidence="11 12">
    <name type="scientific">Akkermansia glycaniphila</name>
    <dbReference type="NCBI Taxonomy" id="1679444"/>
    <lineage>
        <taxon>Bacteria</taxon>
        <taxon>Pseudomonadati</taxon>
        <taxon>Verrucomicrobiota</taxon>
        <taxon>Verrucomicrobiia</taxon>
        <taxon>Verrucomicrobiales</taxon>
        <taxon>Akkermansiaceae</taxon>
        <taxon>Akkermansia</taxon>
    </lineage>
</organism>
<evidence type="ECO:0000256" key="6">
    <source>
        <dbReference type="ARBA" id="ARBA00024984"/>
    </source>
</evidence>
<feature type="modified residue" description="N6-(pyridoxal phosphate)lysine" evidence="8">
    <location>
        <position position="355"/>
    </location>
</feature>
<evidence type="ECO:0000256" key="3">
    <source>
        <dbReference type="ARBA" id="ARBA00012421"/>
    </source>
</evidence>
<dbReference type="InterPro" id="IPR010107">
    <property type="entry name" value="Glutamate_decarboxylase"/>
</dbReference>
<evidence type="ECO:0000256" key="5">
    <source>
        <dbReference type="ARBA" id="ARBA00023239"/>
    </source>
</evidence>
<evidence type="ECO:0000256" key="10">
    <source>
        <dbReference type="RuleBase" id="RU361171"/>
    </source>
</evidence>
<dbReference type="FunFam" id="3.40.640.10:FF:000017">
    <property type="entry name" value="Glutamate decarboxylase"/>
    <property type="match status" value="1"/>
</dbReference>
<keyword evidence="11" id="KW-0808">Transferase</keyword>
<dbReference type="NCBIfam" id="TIGR01788">
    <property type="entry name" value="Glu-decarb-GAD"/>
    <property type="match status" value="1"/>
</dbReference>
<dbReference type="InterPro" id="IPR021115">
    <property type="entry name" value="Pyridoxal-P_BS"/>
</dbReference>
<evidence type="ECO:0000256" key="7">
    <source>
        <dbReference type="ARBA" id="ARBA00048868"/>
    </source>
</evidence>
<dbReference type="InterPro" id="IPR015424">
    <property type="entry name" value="PyrdxlP-dep_Trfase"/>
</dbReference>
<keyword evidence="12" id="KW-1185">Reference proteome</keyword>
<evidence type="ECO:0000256" key="9">
    <source>
        <dbReference type="RuleBase" id="RU000382"/>
    </source>
</evidence>
<evidence type="ECO:0000313" key="12">
    <source>
        <dbReference type="Proteomes" id="UP000176204"/>
    </source>
</evidence>
<dbReference type="CDD" id="cd06450">
    <property type="entry name" value="DOPA_deC_like"/>
    <property type="match status" value="1"/>
</dbReference>
<proteinExistence type="inferred from homology"/>
<dbReference type="PANTHER" id="PTHR43321:SF3">
    <property type="entry name" value="GLUTAMATE DECARBOXYLASE"/>
    <property type="match status" value="1"/>
</dbReference>
<name>A0A1H6M305_9BACT</name>
<evidence type="ECO:0000256" key="2">
    <source>
        <dbReference type="ARBA" id="ARBA00009533"/>
    </source>
</evidence>
<dbReference type="STRING" id="1679444.PYTT_2046"/>
<keyword evidence="5 9" id="KW-0456">Lyase</keyword>
<comment type="function">
    <text evidence="6">Converts glutamate to gamma-aminobutyrate (GABA), consuming one intracellular proton in the reaction. The gad system helps to maintain a near-neutral intracellular pH when cells are exposed to extremely acidic conditions. The ability to survive transit through the acidic conditions of the stomach is essential for successful colonization of the mammalian host by commensal and pathogenic bacteria.</text>
</comment>
<evidence type="ECO:0000313" key="11">
    <source>
        <dbReference type="EMBL" id="SEH95542.1"/>
    </source>
</evidence>
<dbReference type="Pfam" id="PF00282">
    <property type="entry name" value="Pyridoxal_deC"/>
    <property type="match status" value="1"/>
</dbReference>
<keyword evidence="4 8" id="KW-0663">Pyridoxal phosphate</keyword>
<comment type="catalytic activity">
    <reaction evidence="7 10">
        <text>L-glutamate + H(+) = 4-aminobutanoate + CO2</text>
        <dbReference type="Rhea" id="RHEA:17785"/>
        <dbReference type="ChEBI" id="CHEBI:15378"/>
        <dbReference type="ChEBI" id="CHEBI:16526"/>
        <dbReference type="ChEBI" id="CHEBI:29985"/>
        <dbReference type="ChEBI" id="CHEBI:59888"/>
        <dbReference type="EC" id="4.1.1.15"/>
    </reaction>
</comment>
<dbReference type="GO" id="GO:0016740">
    <property type="term" value="F:transferase activity"/>
    <property type="evidence" value="ECO:0007669"/>
    <property type="project" value="UniProtKB-KW"/>
</dbReference>